<name>A0A125QI35_PSEFL</name>
<dbReference type="Proteomes" id="UP000061348">
    <property type="component" value="Unassembled WGS sequence"/>
</dbReference>
<comment type="caution">
    <text evidence="1">The sequence shown here is derived from an EMBL/GenBank/DDBJ whole genome shotgun (WGS) entry which is preliminary data.</text>
</comment>
<protein>
    <submittedName>
        <fullName evidence="1">Uncharacterized protein</fullName>
    </submittedName>
</protein>
<dbReference type="EMBL" id="LCYA01000093">
    <property type="protein sequence ID" value="KWV86424.1"/>
    <property type="molecule type" value="Genomic_DNA"/>
</dbReference>
<dbReference type="AlphaFoldDB" id="A0A125QI35"/>
<organism evidence="1 2">
    <name type="scientific">Pseudomonas fluorescens</name>
    <dbReference type="NCBI Taxonomy" id="294"/>
    <lineage>
        <taxon>Bacteria</taxon>
        <taxon>Pseudomonadati</taxon>
        <taxon>Pseudomonadota</taxon>
        <taxon>Gammaproteobacteria</taxon>
        <taxon>Pseudomonadales</taxon>
        <taxon>Pseudomonadaceae</taxon>
        <taxon>Pseudomonas</taxon>
    </lineage>
</organism>
<evidence type="ECO:0000313" key="1">
    <source>
        <dbReference type="EMBL" id="KWV86424.1"/>
    </source>
</evidence>
<proteinExistence type="predicted"/>
<sequence>MRNKRPPGTSGTSLRRRSITAWAEILRSPSGLRRTSITALLVPWLPPIKPATLSTAGSLSTAWRKISIFGCMTLNDRPSSPRTKPINWPVSCWGMKVLGTTTYSAIFTPTVTNRLSKVRRRWRSTQSRLVA</sequence>
<reference evidence="1 2" key="1">
    <citation type="submission" date="2015-05" db="EMBL/GenBank/DDBJ databases">
        <title>A genomic and transcriptomic approach to investigate the blue pigment phenotype in Pseudomonas fluorescens.</title>
        <authorList>
            <person name="Andreani N.A."/>
            <person name="Cardazzo B."/>
        </authorList>
    </citation>
    <scope>NUCLEOTIDE SEQUENCE [LARGE SCALE GENOMIC DNA]</scope>
    <source>
        <strain evidence="1 2">Ps_22</strain>
    </source>
</reference>
<gene>
    <name evidence="1" type="ORF">PFLmoz3_03857</name>
</gene>
<accession>A0A125QI35</accession>
<evidence type="ECO:0000313" key="2">
    <source>
        <dbReference type="Proteomes" id="UP000061348"/>
    </source>
</evidence>